<keyword evidence="2" id="KW-1185">Reference proteome</keyword>
<feature type="non-terminal residue" evidence="1">
    <location>
        <position position="85"/>
    </location>
</feature>
<dbReference type="EMBL" id="JAATIS010001721">
    <property type="protein sequence ID" value="KAG2466041.1"/>
    <property type="molecule type" value="Genomic_DNA"/>
</dbReference>
<dbReference type="Proteomes" id="UP000886611">
    <property type="component" value="Unassembled WGS sequence"/>
</dbReference>
<proteinExistence type="predicted"/>
<reference evidence="1 2" key="1">
    <citation type="journal article" date="2021" name="Cell">
        <title>Tracing the genetic footprints of vertebrate landing in non-teleost ray-finned fishes.</title>
        <authorList>
            <person name="Bi X."/>
            <person name="Wang K."/>
            <person name="Yang L."/>
            <person name="Pan H."/>
            <person name="Jiang H."/>
            <person name="Wei Q."/>
            <person name="Fang M."/>
            <person name="Yu H."/>
            <person name="Zhu C."/>
            <person name="Cai Y."/>
            <person name="He Y."/>
            <person name="Gan X."/>
            <person name="Zeng H."/>
            <person name="Yu D."/>
            <person name="Zhu Y."/>
            <person name="Jiang H."/>
            <person name="Qiu Q."/>
            <person name="Yang H."/>
            <person name="Zhang Y.E."/>
            <person name="Wang W."/>
            <person name="Zhu M."/>
            <person name="He S."/>
            <person name="Zhang G."/>
        </authorList>
    </citation>
    <scope>NUCLEOTIDE SEQUENCE [LARGE SCALE GENOMIC DNA]</scope>
    <source>
        <strain evidence="1">Bchr_013</strain>
    </source>
</reference>
<dbReference type="AlphaFoldDB" id="A0A8X7XD81"/>
<comment type="caution">
    <text evidence="1">The sequence shown here is derived from an EMBL/GenBank/DDBJ whole genome shotgun (WGS) entry which is preliminary data.</text>
</comment>
<evidence type="ECO:0000313" key="1">
    <source>
        <dbReference type="EMBL" id="KAG2466041.1"/>
    </source>
</evidence>
<name>A0A8X7XD81_POLSE</name>
<feature type="non-terminal residue" evidence="1">
    <location>
        <position position="1"/>
    </location>
</feature>
<gene>
    <name evidence="1" type="primary">Nwd2_1</name>
    <name evidence="1" type="ORF">GTO96_0016690</name>
</gene>
<evidence type="ECO:0000313" key="2">
    <source>
        <dbReference type="Proteomes" id="UP000886611"/>
    </source>
</evidence>
<sequence>MWPAGVGSRLPCPRDSALRRAALSGNVSAISPHCVSTGRTVRVFISCNPDGKDPTGWNGCQVSGGWDKSFGSRCLASLPQAASMV</sequence>
<protein>
    <submittedName>
        <fullName evidence="1">NWD2 protein</fullName>
    </submittedName>
</protein>
<accession>A0A8X7XD81</accession>
<organism evidence="1 2">
    <name type="scientific">Polypterus senegalus</name>
    <name type="common">Senegal bichir</name>
    <dbReference type="NCBI Taxonomy" id="55291"/>
    <lineage>
        <taxon>Eukaryota</taxon>
        <taxon>Metazoa</taxon>
        <taxon>Chordata</taxon>
        <taxon>Craniata</taxon>
        <taxon>Vertebrata</taxon>
        <taxon>Euteleostomi</taxon>
        <taxon>Actinopterygii</taxon>
        <taxon>Polypteriformes</taxon>
        <taxon>Polypteridae</taxon>
        <taxon>Polypterus</taxon>
    </lineage>
</organism>